<sequence>MPKCEATHRHANIEVAVAGERAQFLLAVVFSAVVALRRSCVCVCRRVCGWVPAKTASSAEQEKAIDMINEEKKK</sequence>
<reference evidence="1 2" key="1">
    <citation type="submission" date="2024-07" db="EMBL/GenBank/DDBJ databases">
        <title>Enhanced genomic and transcriptomic resources for Trichinella pseudospiralis and T. spiralis underpin the discovery of pronounced molecular differences between stages and species.</title>
        <authorList>
            <person name="Pasi K.K."/>
            <person name="La Rosa G."/>
            <person name="Gomez-Morales M.A."/>
            <person name="Tosini F."/>
            <person name="Sumanam S."/>
            <person name="Young N.D."/>
            <person name="Chang B.C."/>
            <person name="Robin G.B."/>
        </authorList>
    </citation>
    <scope>NUCLEOTIDE SEQUENCE [LARGE SCALE GENOMIC DNA]</scope>
    <source>
        <strain evidence="1">ISS534</strain>
    </source>
</reference>
<accession>A0ABR3KNU8</accession>
<organism evidence="1 2">
    <name type="scientific">Trichinella spiralis</name>
    <name type="common">Trichina worm</name>
    <dbReference type="NCBI Taxonomy" id="6334"/>
    <lineage>
        <taxon>Eukaryota</taxon>
        <taxon>Metazoa</taxon>
        <taxon>Ecdysozoa</taxon>
        <taxon>Nematoda</taxon>
        <taxon>Enoplea</taxon>
        <taxon>Dorylaimia</taxon>
        <taxon>Trichinellida</taxon>
        <taxon>Trichinellidae</taxon>
        <taxon>Trichinella</taxon>
    </lineage>
</organism>
<gene>
    <name evidence="1" type="ORF">TSPI_09007</name>
</gene>
<dbReference type="EMBL" id="JBEUSY010000214">
    <property type="protein sequence ID" value="KAL1242303.1"/>
    <property type="molecule type" value="Genomic_DNA"/>
</dbReference>
<dbReference type="Proteomes" id="UP001558632">
    <property type="component" value="Unassembled WGS sequence"/>
</dbReference>
<keyword evidence="2" id="KW-1185">Reference proteome</keyword>
<protein>
    <submittedName>
        <fullName evidence="1">Nebulin</fullName>
    </submittedName>
</protein>
<evidence type="ECO:0000313" key="2">
    <source>
        <dbReference type="Proteomes" id="UP001558632"/>
    </source>
</evidence>
<name>A0ABR3KNU8_TRISP</name>
<evidence type="ECO:0000313" key="1">
    <source>
        <dbReference type="EMBL" id="KAL1242303.1"/>
    </source>
</evidence>
<proteinExistence type="predicted"/>
<comment type="caution">
    <text evidence="1">The sequence shown here is derived from an EMBL/GenBank/DDBJ whole genome shotgun (WGS) entry which is preliminary data.</text>
</comment>